<evidence type="ECO:0000313" key="2">
    <source>
        <dbReference type="Proteomes" id="UP001516400"/>
    </source>
</evidence>
<keyword evidence="2" id="KW-1185">Reference proteome</keyword>
<reference evidence="1 2" key="1">
    <citation type="journal article" date="2021" name="BMC Biol.">
        <title>Horizontally acquired antibacterial genes associated with adaptive radiation of ladybird beetles.</title>
        <authorList>
            <person name="Li H.S."/>
            <person name="Tang X.F."/>
            <person name="Huang Y.H."/>
            <person name="Xu Z.Y."/>
            <person name="Chen M.L."/>
            <person name="Du X.Y."/>
            <person name="Qiu B.Y."/>
            <person name="Chen P.T."/>
            <person name="Zhang W."/>
            <person name="Slipinski A."/>
            <person name="Escalona H.E."/>
            <person name="Waterhouse R.M."/>
            <person name="Zwick A."/>
            <person name="Pang H."/>
        </authorList>
    </citation>
    <scope>NUCLEOTIDE SEQUENCE [LARGE SCALE GENOMIC DNA]</scope>
    <source>
        <strain evidence="1">SYSU2018</strain>
    </source>
</reference>
<dbReference type="Proteomes" id="UP001516400">
    <property type="component" value="Unassembled WGS sequence"/>
</dbReference>
<protein>
    <submittedName>
        <fullName evidence="1">Uncharacterized protein</fullName>
    </submittedName>
</protein>
<dbReference type="EMBL" id="JABFTP020000021">
    <property type="protein sequence ID" value="KAL3269247.1"/>
    <property type="molecule type" value="Genomic_DNA"/>
</dbReference>
<accession>A0ABD2MSP1</accession>
<dbReference type="AlphaFoldDB" id="A0ABD2MSP1"/>
<gene>
    <name evidence="1" type="ORF">HHI36_008327</name>
</gene>
<name>A0ABD2MSP1_9CUCU</name>
<proteinExistence type="predicted"/>
<sequence>MASGEHNMISKELDKLVYLIDIIVKRKLPENDPGSVSDTEPCRKPECQYDGFLCGFLNRQLDTSRKLVRHLEKPIDNLEEINFLLKKQENNVSKGNQNKRLKPTDVDNDWTDNVRQDSVNVNIYSGASSGKLNSNSDGFKLVSHRKPKSFNNARLNDTKEIIRGTNADNMMIQGVQEFSWIYVGRVLGDVSEETFKEFLNDNWPEQEFKCYELKTKGSNSSYKIDISMQQDIIINCTHPPFSRLKVDQNSQVYEGIKCFNKLCDLLDVNVCLSVFKRVVFGFLVLHAFYSLNEFFELEIDNVSL</sequence>
<evidence type="ECO:0000313" key="1">
    <source>
        <dbReference type="EMBL" id="KAL3269247.1"/>
    </source>
</evidence>
<organism evidence="1 2">
    <name type="scientific">Cryptolaemus montrouzieri</name>
    <dbReference type="NCBI Taxonomy" id="559131"/>
    <lineage>
        <taxon>Eukaryota</taxon>
        <taxon>Metazoa</taxon>
        <taxon>Ecdysozoa</taxon>
        <taxon>Arthropoda</taxon>
        <taxon>Hexapoda</taxon>
        <taxon>Insecta</taxon>
        <taxon>Pterygota</taxon>
        <taxon>Neoptera</taxon>
        <taxon>Endopterygota</taxon>
        <taxon>Coleoptera</taxon>
        <taxon>Polyphaga</taxon>
        <taxon>Cucujiformia</taxon>
        <taxon>Coccinelloidea</taxon>
        <taxon>Coccinellidae</taxon>
        <taxon>Scymninae</taxon>
        <taxon>Scymnini</taxon>
        <taxon>Cryptolaemus</taxon>
    </lineage>
</organism>
<comment type="caution">
    <text evidence="1">The sequence shown here is derived from an EMBL/GenBank/DDBJ whole genome shotgun (WGS) entry which is preliminary data.</text>
</comment>